<dbReference type="GO" id="GO:0008170">
    <property type="term" value="F:N-methyltransferase activity"/>
    <property type="evidence" value="ECO:0007669"/>
    <property type="project" value="InterPro"/>
</dbReference>
<accession>X1JH02</accession>
<feature type="non-terminal residue" evidence="5">
    <location>
        <position position="172"/>
    </location>
</feature>
<feature type="domain" description="DNA methylase N-4/N-6" evidence="4">
    <location>
        <begin position="8"/>
        <end position="117"/>
    </location>
</feature>
<proteinExistence type="inferred from homology"/>
<dbReference type="GO" id="GO:0032259">
    <property type="term" value="P:methylation"/>
    <property type="evidence" value="ECO:0007669"/>
    <property type="project" value="UniProtKB-KW"/>
</dbReference>
<reference evidence="5" key="1">
    <citation type="journal article" date="2014" name="Front. Microbiol.">
        <title>High frequency of phylogenetically diverse reductive dehalogenase-homologous genes in deep subseafloor sedimentary metagenomes.</title>
        <authorList>
            <person name="Kawai M."/>
            <person name="Futagami T."/>
            <person name="Toyoda A."/>
            <person name="Takaki Y."/>
            <person name="Nishi S."/>
            <person name="Hori S."/>
            <person name="Arai W."/>
            <person name="Tsubouchi T."/>
            <person name="Morono Y."/>
            <person name="Uchiyama I."/>
            <person name="Ito T."/>
            <person name="Fujiyama A."/>
            <person name="Inagaki F."/>
            <person name="Takami H."/>
        </authorList>
    </citation>
    <scope>NUCLEOTIDE SEQUENCE</scope>
    <source>
        <strain evidence="5">Expedition CK06-06</strain>
    </source>
</reference>
<keyword evidence="2" id="KW-0489">Methyltransferase</keyword>
<name>X1JH02_9ZZZZ</name>
<comment type="caution">
    <text evidence="5">The sequence shown here is derived from an EMBL/GenBank/DDBJ whole genome shotgun (WGS) entry which is preliminary data.</text>
</comment>
<dbReference type="AlphaFoldDB" id="X1JH02"/>
<keyword evidence="3" id="KW-0808">Transferase</keyword>
<feature type="non-terminal residue" evidence="5">
    <location>
        <position position="1"/>
    </location>
</feature>
<dbReference type="InterPro" id="IPR001091">
    <property type="entry name" value="RM_Methyltransferase"/>
</dbReference>
<evidence type="ECO:0000256" key="3">
    <source>
        <dbReference type="ARBA" id="ARBA00022679"/>
    </source>
</evidence>
<organism evidence="5">
    <name type="scientific">marine sediment metagenome</name>
    <dbReference type="NCBI Taxonomy" id="412755"/>
    <lineage>
        <taxon>unclassified sequences</taxon>
        <taxon>metagenomes</taxon>
        <taxon>ecological metagenomes</taxon>
    </lineage>
</organism>
<dbReference type="Gene3D" id="3.40.50.150">
    <property type="entry name" value="Vaccinia Virus protein VP39"/>
    <property type="match status" value="1"/>
</dbReference>
<evidence type="ECO:0000256" key="1">
    <source>
        <dbReference type="ARBA" id="ARBA00006594"/>
    </source>
</evidence>
<sequence>EELGDESVDLIATDPPYQLSTIERFGKPDSGEKWSVKSGVYHRVSKGFMGQEWDVLPPVEVWQECLRVLKPGAFAFIMTTTRQDSLCQILSDLTHAGFQMSFTSIYWTYASGFPKAQNMGKAVDKRLGVEREVVGYDKQGKKSEGVMAGHHGWAEGEVPITKGISPLEGSYG</sequence>
<dbReference type="InterPro" id="IPR002941">
    <property type="entry name" value="DNA_methylase_N4/N6"/>
</dbReference>
<dbReference type="InterPro" id="IPR002052">
    <property type="entry name" value="DNA_methylase_N6_adenine_CS"/>
</dbReference>
<dbReference type="PROSITE" id="PS00092">
    <property type="entry name" value="N6_MTASE"/>
    <property type="match status" value="1"/>
</dbReference>
<dbReference type="EMBL" id="BARU01044400">
    <property type="protein sequence ID" value="GAH77604.1"/>
    <property type="molecule type" value="Genomic_DNA"/>
</dbReference>
<dbReference type="PRINTS" id="PR00508">
    <property type="entry name" value="S21N4MTFRASE"/>
</dbReference>
<comment type="similarity">
    <text evidence="1">Belongs to the N(4)/N(6)-methyltransferase family.</text>
</comment>
<evidence type="ECO:0000259" key="4">
    <source>
        <dbReference type="Pfam" id="PF01555"/>
    </source>
</evidence>
<evidence type="ECO:0000256" key="2">
    <source>
        <dbReference type="ARBA" id="ARBA00022603"/>
    </source>
</evidence>
<dbReference type="SUPFAM" id="SSF53335">
    <property type="entry name" value="S-adenosyl-L-methionine-dependent methyltransferases"/>
    <property type="match status" value="1"/>
</dbReference>
<protein>
    <recommendedName>
        <fullName evidence="4">DNA methylase N-4/N-6 domain-containing protein</fullName>
    </recommendedName>
</protein>
<evidence type="ECO:0000313" key="5">
    <source>
        <dbReference type="EMBL" id="GAH77604.1"/>
    </source>
</evidence>
<dbReference type="GO" id="GO:0003677">
    <property type="term" value="F:DNA binding"/>
    <property type="evidence" value="ECO:0007669"/>
    <property type="project" value="InterPro"/>
</dbReference>
<dbReference type="Pfam" id="PF01555">
    <property type="entry name" value="N6_N4_Mtase"/>
    <property type="match status" value="1"/>
</dbReference>
<dbReference type="InterPro" id="IPR029063">
    <property type="entry name" value="SAM-dependent_MTases_sf"/>
</dbReference>
<gene>
    <name evidence="5" type="ORF">S03H2_67724</name>
</gene>